<reference evidence="3 4" key="1">
    <citation type="submission" date="2016-02" db="EMBL/GenBank/DDBJ databases">
        <title>Complete genome sequence and transcriptome regulation of the pentose utilising yeast Sugiyamaella lignohabitans.</title>
        <authorList>
            <person name="Bellasio M."/>
            <person name="Peymann A."/>
            <person name="Valli M."/>
            <person name="Sipitzky M."/>
            <person name="Graf A."/>
            <person name="Sauer M."/>
            <person name="Marx H."/>
            <person name="Mattanovich D."/>
        </authorList>
    </citation>
    <scope>NUCLEOTIDE SEQUENCE [LARGE SCALE GENOMIC DNA]</scope>
    <source>
        <strain evidence="3 4">CBS 10342</strain>
    </source>
</reference>
<dbReference type="GeneID" id="30033220"/>
<dbReference type="Gene3D" id="3.40.50.1910">
    <property type="match status" value="1"/>
</dbReference>
<dbReference type="SUPFAM" id="SSF56815">
    <property type="entry name" value="Sec1/munc18-like (SM) proteins"/>
    <property type="match status" value="1"/>
</dbReference>
<sequence>MLFDCSVKSNPITTAEANEIIEIFGLLDSVNPASRYKAVILDRETKKNFDRVIEVHEILDRNASSVQILDEKRQSESYLEAVYFIKPTAYNIECIAADFTRAPTRYACAHIFVTSNISDELLVKLKNSATGRYLKRLEIVHIDFWTLESQVFTLDDPFAIEQYYSSQCHDLVTKLVKKVASQLVGVCVMLDEYPIIRFYKPTSAIHEAHVLPFMIADEFQKQMDDYLRNNPNFKGVSEQRGRSVFLILDRSIDPFAPFLHEFTFQAMAYDLLPVKDGLKVEYFVDGKTGKEKVEGVISEKDPDWVGLRHLHMQEVIEKLTEKMDRLKTDNPHFAASQIGNGNSGGNTTVSDLQDMVASLPAFMETKDRFALNLHMASECMEILQRKGLSDIADVEQTVTLGVGADGIKPKNLADEFIALIADPNLGKAEKVRLVMLYSLHRGGLIEADYKKLMHHSGLDDTDIDVIRNMTVFGHPTFKTTLGKLKQSKLPKSYFSHSTEDVYSVSRFVPGVKNVVASAIERTLSADEFPYTKYEPTEGHDEMEVQASLRNPRQRAVWAKTTATSLNKQRVFVYMAGGFTQSEARSIYELNKKYPKEIIIGGDQVITPNNFLRILSRLSVSRKQLNLPCDQPKQQVPQHLFESDRQNRPSANQATPASTPAGQQASRPSSSKASSSTTQPERPPIKEKKSRFGKFFK</sequence>
<dbReference type="EMBL" id="CP014501">
    <property type="protein sequence ID" value="ANB11915.1"/>
    <property type="molecule type" value="Genomic_DNA"/>
</dbReference>
<dbReference type="InterPro" id="IPR043127">
    <property type="entry name" value="Sec-1-like_dom3a"/>
</dbReference>
<evidence type="ECO:0000256" key="1">
    <source>
        <dbReference type="ARBA" id="ARBA00009884"/>
    </source>
</evidence>
<dbReference type="Gene3D" id="1.25.40.60">
    <property type="match status" value="1"/>
</dbReference>
<dbReference type="AlphaFoldDB" id="A0A167CNB5"/>
<dbReference type="RefSeq" id="XP_018734392.1">
    <property type="nucleotide sequence ID" value="XM_018878298.1"/>
</dbReference>
<dbReference type="InterPro" id="IPR036045">
    <property type="entry name" value="Sec1-like_sf"/>
</dbReference>
<dbReference type="KEGG" id="slb:AWJ20_142"/>
<dbReference type="InterPro" id="IPR027482">
    <property type="entry name" value="Sec1-like_dom2"/>
</dbReference>
<organism evidence="3 4">
    <name type="scientific">Sugiyamaella lignohabitans</name>
    <dbReference type="NCBI Taxonomy" id="796027"/>
    <lineage>
        <taxon>Eukaryota</taxon>
        <taxon>Fungi</taxon>
        <taxon>Dikarya</taxon>
        <taxon>Ascomycota</taxon>
        <taxon>Saccharomycotina</taxon>
        <taxon>Dipodascomycetes</taxon>
        <taxon>Dipodascales</taxon>
        <taxon>Trichomonascaceae</taxon>
        <taxon>Sugiyamaella</taxon>
    </lineage>
</organism>
<name>A0A167CNB5_9ASCO</name>
<feature type="region of interest" description="Disordered" evidence="2">
    <location>
        <begin position="628"/>
        <end position="696"/>
    </location>
</feature>
<dbReference type="Gene3D" id="3.40.50.2060">
    <property type="match status" value="1"/>
</dbReference>
<dbReference type="InterPro" id="IPR043154">
    <property type="entry name" value="Sec-1-like_dom1"/>
</dbReference>
<dbReference type="Pfam" id="PF00995">
    <property type="entry name" value="Sec1"/>
    <property type="match status" value="1"/>
</dbReference>
<gene>
    <name evidence="3" type="primary">SEC1</name>
    <name evidence="3" type="ORF">AWJ20_142</name>
</gene>
<dbReference type="PANTHER" id="PTHR11679">
    <property type="entry name" value="VESICLE PROTEIN SORTING-ASSOCIATED"/>
    <property type="match status" value="1"/>
</dbReference>
<dbReference type="GO" id="GO:0016192">
    <property type="term" value="P:vesicle-mediated transport"/>
    <property type="evidence" value="ECO:0007669"/>
    <property type="project" value="InterPro"/>
</dbReference>
<keyword evidence="4" id="KW-1185">Reference proteome</keyword>
<dbReference type="OrthoDB" id="2228at2759"/>
<comment type="similarity">
    <text evidence="1">Belongs to the STXBP/unc-18/SEC1 family.</text>
</comment>
<evidence type="ECO:0000313" key="4">
    <source>
        <dbReference type="Proteomes" id="UP000189580"/>
    </source>
</evidence>
<protein>
    <submittedName>
        <fullName evidence="3">Sec1p</fullName>
    </submittedName>
</protein>
<accession>A0A167CNB5</accession>
<feature type="compositionally biased region" description="Low complexity" evidence="2">
    <location>
        <begin position="663"/>
        <end position="679"/>
    </location>
</feature>
<dbReference type="PIRSF" id="PIRSF005715">
    <property type="entry name" value="VPS45_Sec1"/>
    <property type="match status" value="1"/>
</dbReference>
<feature type="compositionally biased region" description="Basic residues" evidence="2">
    <location>
        <begin position="687"/>
        <end position="696"/>
    </location>
</feature>
<proteinExistence type="inferred from homology"/>
<dbReference type="Gene3D" id="3.90.830.10">
    <property type="entry name" value="Syntaxin Binding Protein 1, Chain A, domain 2"/>
    <property type="match status" value="1"/>
</dbReference>
<dbReference type="Proteomes" id="UP000189580">
    <property type="component" value="Chromosome a"/>
</dbReference>
<dbReference type="InterPro" id="IPR001619">
    <property type="entry name" value="Sec1-like"/>
</dbReference>
<evidence type="ECO:0000256" key="2">
    <source>
        <dbReference type="SAM" id="MobiDB-lite"/>
    </source>
</evidence>
<feature type="compositionally biased region" description="Polar residues" evidence="2">
    <location>
        <begin position="647"/>
        <end position="662"/>
    </location>
</feature>
<evidence type="ECO:0000313" key="3">
    <source>
        <dbReference type="EMBL" id="ANB11915.1"/>
    </source>
</evidence>